<evidence type="ECO:0000313" key="2">
    <source>
        <dbReference type="EMBL" id="CCC95745.1"/>
    </source>
</evidence>
<reference evidence="2" key="1">
    <citation type="journal article" date="2012" name="Proc. Natl. Acad. Sci. U.S.A.">
        <title>Antigenic diversity is generated by distinct evolutionary mechanisms in African trypanosome species.</title>
        <authorList>
            <person name="Jackson A.P."/>
            <person name="Berry A."/>
            <person name="Aslett M."/>
            <person name="Allison H.C."/>
            <person name="Burton P."/>
            <person name="Vavrova-Anderson J."/>
            <person name="Brown R."/>
            <person name="Browne H."/>
            <person name="Corton N."/>
            <person name="Hauser H."/>
            <person name="Gamble J."/>
            <person name="Gilderthorp R."/>
            <person name="Marcello L."/>
            <person name="McQuillan J."/>
            <person name="Otto T.D."/>
            <person name="Quail M.A."/>
            <person name="Sanders M.J."/>
            <person name="van Tonder A."/>
            <person name="Ginger M.L."/>
            <person name="Field M.C."/>
            <person name="Barry J.D."/>
            <person name="Hertz-Fowler C."/>
            <person name="Berriman M."/>
        </authorList>
    </citation>
    <scope>NUCLEOTIDE SEQUENCE</scope>
    <source>
        <strain evidence="2">IL3000</strain>
    </source>
</reference>
<feature type="compositionally biased region" description="Acidic residues" evidence="1">
    <location>
        <begin position="287"/>
        <end position="309"/>
    </location>
</feature>
<organism evidence="2">
    <name type="scientific">Trypanosoma congolense (strain IL3000)</name>
    <dbReference type="NCBI Taxonomy" id="1068625"/>
    <lineage>
        <taxon>Eukaryota</taxon>
        <taxon>Discoba</taxon>
        <taxon>Euglenozoa</taxon>
        <taxon>Kinetoplastea</taxon>
        <taxon>Metakinetoplastina</taxon>
        <taxon>Trypanosomatida</taxon>
        <taxon>Trypanosomatidae</taxon>
        <taxon>Trypanosoma</taxon>
        <taxon>Nannomonas</taxon>
    </lineage>
</organism>
<dbReference type="AlphaFoldDB" id="G0V273"/>
<dbReference type="VEuPathDB" id="TriTrypDB:TcIL3000.11.12410"/>
<feature type="region of interest" description="Disordered" evidence="1">
    <location>
        <begin position="190"/>
        <end position="222"/>
    </location>
</feature>
<feature type="region of interest" description="Disordered" evidence="1">
    <location>
        <begin position="259"/>
        <end position="309"/>
    </location>
</feature>
<feature type="region of interest" description="Disordered" evidence="1">
    <location>
        <begin position="14"/>
        <end position="56"/>
    </location>
</feature>
<accession>G0V273</accession>
<proteinExistence type="predicted"/>
<name>G0V273_TRYCI</name>
<protein>
    <submittedName>
        <fullName evidence="2">Uncharacterized protein TCIL3000_11_12410</fullName>
    </submittedName>
</protein>
<evidence type="ECO:0000256" key="1">
    <source>
        <dbReference type="SAM" id="MobiDB-lite"/>
    </source>
</evidence>
<dbReference type="EMBL" id="HE575324">
    <property type="protein sequence ID" value="CCC95745.1"/>
    <property type="molecule type" value="Genomic_DNA"/>
</dbReference>
<sequence length="398" mass="44085">MFFVRLCVLPATAKKRRKRKRNPDTDLGMSRDAAGGELNSLWPRGEELGPPSKQATMPARRTKLVFVYSSDDDDDSIRPVAVGKGEGGEMQKNGVGNSSGGAVAVVLEKGACLMPPPEELSLMCQEAADWKSKEQMKGRFDDEMPGLVEDLKGIVEPVRRERVKVVDALPLREAATLRKYLQAEDVSGLKHSRKRFREEEGGCQDSFDPITEGAEGPKPLFDSDGLVRSVEVNGYFLTVDETELQDPNGVEKVGEKELEYSNKTGNGVLHESDDEQEGGEGRSSAPGEEEESQWSEEVGEDFEEEEDEELDAALVIAVVEQLVRCCESDELDEALRDDGNEFLARVRPLLERVGTGSMEASAFEEEVRDDILKLQRALKRASRPKEHPIVINDVVMDM</sequence>
<gene>
    <name evidence="2" type="ORF">TCIL3000_11_12410</name>
</gene>